<evidence type="ECO:0000313" key="2">
    <source>
        <dbReference type="EMBL" id="MET1491283.1"/>
    </source>
</evidence>
<keyword evidence="3" id="KW-1185">Reference proteome</keyword>
<evidence type="ECO:0000313" key="3">
    <source>
        <dbReference type="Proteomes" id="UP001548590"/>
    </source>
</evidence>
<proteinExistence type="predicted"/>
<keyword evidence="1" id="KW-0812">Transmembrane</keyword>
<feature type="transmembrane region" description="Helical" evidence="1">
    <location>
        <begin position="104"/>
        <end position="125"/>
    </location>
</feature>
<feature type="transmembrane region" description="Helical" evidence="1">
    <location>
        <begin position="79"/>
        <end position="98"/>
    </location>
</feature>
<dbReference type="Pfam" id="PF05656">
    <property type="entry name" value="DUF805"/>
    <property type="match status" value="1"/>
</dbReference>
<keyword evidence="1" id="KW-1133">Transmembrane helix</keyword>
<dbReference type="RefSeq" id="WP_345930317.1">
    <property type="nucleotide sequence ID" value="NZ_JBDIVF010000016.1"/>
</dbReference>
<accession>A0ABV2CTT1</accession>
<feature type="transmembrane region" description="Helical" evidence="1">
    <location>
        <begin position="21"/>
        <end position="42"/>
    </location>
</feature>
<organism evidence="2 3">
    <name type="scientific">Uliginosibacterium paludis</name>
    <dbReference type="NCBI Taxonomy" id="1615952"/>
    <lineage>
        <taxon>Bacteria</taxon>
        <taxon>Pseudomonadati</taxon>
        <taxon>Pseudomonadota</taxon>
        <taxon>Betaproteobacteria</taxon>
        <taxon>Rhodocyclales</taxon>
        <taxon>Zoogloeaceae</taxon>
        <taxon>Uliginosibacterium</taxon>
    </lineage>
</organism>
<name>A0ABV2CTT1_9RHOO</name>
<dbReference type="InterPro" id="IPR008523">
    <property type="entry name" value="DUF805"/>
</dbReference>
<dbReference type="PANTHER" id="PTHR34980:SF2">
    <property type="entry name" value="INNER MEMBRANE PROTEIN YHAH-RELATED"/>
    <property type="match status" value="1"/>
</dbReference>
<sequence length="144" mass="15609">MNSILHTLRHGMDFRGRASRSEYWIFHVAGMLVLFAVCLLSVLLPGELAAWLVRGLAACLLLPSLAVSVRRMHDTGRSGWSVLMPALPCALGALVFSLPGEPGLLWILPALLQALGIALFLIMAAQRGEDRANSFGPAWSWCAD</sequence>
<reference evidence="2 3" key="1">
    <citation type="submission" date="2024-07" db="EMBL/GenBank/DDBJ databases">
        <title>Uliginosibacterium paludis KCTC:42655.</title>
        <authorList>
            <person name="Kim M.K."/>
        </authorList>
    </citation>
    <scope>NUCLEOTIDE SEQUENCE [LARGE SCALE GENOMIC DNA]</scope>
    <source>
        <strain evidence="2 3">KCTC 42655</strain>
    </source>
</reference>
<evidence type="ECO:0000256" key="1">
    <source>
        <dbReference type="SAM" id="Phobius"/>
    </source>
</evidence>
<gene>
    <name evidence="2" type="ORF">ABVT11_15695</name>
</gene>
<comment type="caution">
    <text evidence="2">The sequence shown here is derived from an EMBL/GenBank/DDBJ whole genome shotgun (WGS) entry which is preliminary data.</text>
</comment>
<keyword evidence="1" id="KW-0472">Membrane</keyword>
<dbReference type="PANTHER" id="PTHR34980">
    <property type="entry name" value="INNER MEMBRANE PROTEIN-RELATED-RELATED"/>
    <property type="match status" value="1"/>
</dbReference>
<protein>
    <submittedName>
        <fullName evidence="2">DUF805 domain-containing protein</fullName>
    </submittedName>
</protein>
<dbReference type="EMBL" id="JBEWLZ010000010">
    <property type="protein sequence ID" value="MET1491283.1"/>
    <property type="molecule type" value="Genomic_DNA"/>
</dbReference>
<dbReference type="Proteomes" id="UP001548590">
    <property type="component" value="Unassembled WGS sequence"/>
</dbReference>
<feature type="transmembrane region" description="Helical" evidence="1">
    <location>
        <begin position="48"/>
        <end position="67"/>
    </location>
</feature>